<dbReference type="GO" id="GO:0000155">
    <property type="term" value="F:phosphorelay sensor kinase activity"/>
    <property type="evidence" value="ECO:0007669"/>
    <property type="project" value="InterPro"/>
</dbReference>
<comment type="catalytic activity">
    <reaction evidence="1">
        <text>ATP + protein L-histidine = ADP + protein N-phospho-L-histidine.</text>
        <dbReference type="EC" id="2.7.13.3"/>
    </reaction>
</comment>
<feature type="coiled-coil region" evidence="6">
    <location>
        <begin position="152"/>
        <end position="179"/>
    </location>
</feature>
<dbReference type="Pfam" id="PF00512">
    <property type="entry name" value="HisKA"/>
    <property type="match status" value="1"/>
</dbReference>
<proteinExistence type="predicted"/>
<organism evidence="8 9">
    <name type="scientific">Halochromatium glycolicum</name>
    <dbReference type="NCBI Taxonomy" id="85075"/>
    <lineage>
        <taxon>Bacteria</taxon>
        <taxon>Pseudomonadati</taxon>
        <taxon>Pseudomonadota</taxon>
        <taxon>Gammaproteobacteria</taxon>
        <taxon>Chromatiales</taxon>
        <taxon>Chromatiaceae</taxon>
        <taxon>Halochromatium</taxon>
    </lineage>
</organism>
<evidence type="ECO:0000313" key="9">
    <source>
        <dbReference type="Proteomes" id="UP001296776"/>
    </source>
</evidence>
<dbReference type="Gene3D" id="1.10.287.130">
    <property type="match status" value="1"/>
</dbReference>
<dbReference type="PANTHER" id="PTHR43047">
    <property type="entry name" value="TWO-COMPONENT HISTIDINE PROTEIN KINASE"/>
    <property type="match status" value="1"/>
</dbReference>
<keyword evidence="4" id="KW-0808">Transferase</keyword>
<dbReference type="InterPro" id="IPR025751">
    <property type="entry name" value="RsbRD_N_dom"/>
</dbReference>
<sequence>MNLALHDLADHLSASKEEIVDRWRQVCERDAELVLVSRLTREQFRNNIPSAIDEVCRALLADGAPPSTAAIEQEVARHGHHRWKQGFNLHQLIRDWGHFNQVMVERIDAFFCGRGPEDAPQRSLALRCLSDYMLEAASSSVRRFEELRQAQAASTAEDLRNLRQEFEQLTTARGRMLREAAHDLRGGLSAVVSASDVLKLSTEGDQSLSDVLETMDRGIRSVSEMLESLLDLSRLEAGADPPERRSVDIAEVLAELVRQHRTSANEKGLTLRWDGPDSLWVCTDPGKVRRIAQNLLVNALQHTRHGEVRLSCARGKDHWVLEVADTGPGIQDVSGSAVARELDRPERGQSLPQPKTTLSYTGEGIGLTIVKRLCEILDAEISLSSRPAKGSTFRVELPLDEAGSQGI</sequence>
<evidence type="ECO:0000256" key="6">
    <source>
        <dbReference type="SAM" id="Coils"/>
    </source>
</evidence>
<evidence type="ECO:0000313" key="8">
    <source>
        <dbReference type="EMBL" id="MBK1705204.1"/>
    </source>
</evidence>
<dbReference type="InterPro" id="IPR003661">
    <property type="entry name" value="HisK_dim/P_dom"/>
</dbReference>
<reference evidence="8" key="2">
    <citation type="journal article" date="2020" name="Microorganisms">
        <title>Osmotic Adaptation and Compatible Solute Biosynthesis of Phototrophic Bacteria as Revealed from Genome Analyses.</title>
        <authorList>
            <person name="Imhoff J.F."/>
            <person name="Rahn T."/>
            <person name="Kunzel S."/>
            <person name="Keller A."/>
            <person name="Neulinger S.C."/>
        </authorList>
    </citation>
    <scope>NUCLEOTIDE SEQUENCE</scope>
    <source>
        <strain evidence="8">DSM 11080</strain>
    </source>
</reference>
<dbReference type="CDD" id="cd00075">
    <property type="entry name" value="HATPase"/>
    <property type="match status" value="1"/>
</dbReference>
<evidence type="ECO:0000256" key="5">
    <source>
        <dbReference type="ARBA" id="ARBA00022777"/>
    </source>
</evidence>
<dbReference type="PROSITE" id="PS50109">
    <property type="entry name" value="HIS_KIN"/>
    <property type="match status" value="1"/>
</dbReference>
<evidence type="ECO:0000256" key="2">
    <source>
        <dbReference type="ARBA" id="ARBA00012438"/>
    </source>
</evidence>
<keyword evidence="9" id="KW-1185">Reference proteome</keyword>
<reference evidence="8" key="1">
    <citation type="submission" date="2017-08" db="EMBL/GenBank/DDBJ databases">
        <authorList>
            <person name="Imhoff J.F."/>
            <person name="Rahn T."/>
            <person name="Kuenzel S."/>
            <person name="Neulinger S.C."/>
        </authorList>
    </citation>
    <scope>NUCLEOTIDE SEQUENCE</scope>
    <source>
        <strain evidence="8">DSM 11080</strain>
    </source>
</reference>
<dbReference type="PRINTS" id="PR00344">
    <property type="entry name" value="BCTRLSENSOR"/>
</dbReference>
<dbReference type="AlphaFoldDB" id="A0AAJ0U4P2"/>
<dbReference type="Pfam" id="PF02518">
    <property type="entry name" value="HATPase_c"/>
    <property type="match status" value="1"/>
</dbReference>
<protein>
    <recommendedName>
        <fullName evidence="2">histidine kinase</fullName>
        <ecNumber evidence="2">2.7.13.3</ecNumber>
    </recommendedName>
</protein>
<dbReference type="SMART" id="SM00388">
    <property type="entry name" value="HisKA"/>
    <property type="match status" value="1"/>
</dbReference>
<keyword evidence="3" id="KW-0597">Phosphoprotein</keyword>
<comment type="caution">
    <text evidence="8">The sequence shown here is derived from an EMBL/GenBank/DDBJ whole genome shotgun (WGS) entry which is preliminary data.</text>
</comment>
<dbReference type="InterPro" id="IPR005467">
    <property type="entry name" value="His_kinase_dom"/>
</dbReference>
<accession>A0AAJ0U4P2</accession>
<evidence type="ECO:0000256" key="4">
    <source>
        <dbReference type="ARBA" id="ARBA00022679"/>
    </source>
</evidence>
<evidence type="ECO:0000256" key="1">
    <source>
        <dbReference type="ARBA" id="ARBA00000085"/>
    </source>
</evidence>
<dbReference type="EMBL" id="NRSJ01000019">
    <property type="protein sequence ID" value="MBK1705204.1"/>
    <property type="molecule type" value="Genomic_DNA"/>
</dbReference>
<dbReference type="SUPFAM" id="SSF55874">
    <property type="entry name" value="ATPase domain of HSP90 chaperone/DNA topoisomerase II/histidine kinase"/>
    <property type="match status" value="1"/>
</dbReference>
<dbReference type="InterPro" id="IPR036097">
    <property type="entry name" value="HisK_dim/P_sf"/>
</dbReference>
<keyword evidence="5" id="KW-0418">Kinase</keyword>
<dbReference type="Proteomes" id="UP001296776">
    <property type="component" value="Unassembled WGS sequence"/>
</dbReference>
<dbReference type="InterPro" id="IPR003594">
    <property type="entry name" value="HATPase_dom"/>
</dbReference>
<gene>
    <name evidence="8" type="ORF">CKO40_11790</name>
</gene>
<evidence type="ECO:0000256" key="3">
    <source>
        <dbReference type="ARBA" id="ARBA00022553"/>
    </source>
</evidence>
<dbReference type="SUPFAM" id="SSF47384">
    <property type="entry name" value="Homodimeric domain of signal transducing histidine kinase"/>
    <property type="match status" value="1"/>
</dbReference>
<dbReference type="EC" id="2.7.13.3" evidence="2"/>
<evidence type="ECO:0000259" key="7">
    <source>
        <dbReference type="PROSITE" id="PS50109"/>
    </source>
</evidence>
<dbReference type="Pfam" id="PF14361">
    <property type="entry name" value="RsbRD_N"/>
    <property type="match status" value="1"/>
</dbReference>
<dbReference type="RefSeq" id="WP_200346417.1">
    <property type="nucleotide sequence ID" value="NZ_NRSJ01000019.1"/>
</dbReference>
<dbReference type="SMART" id="SM00387">
    <property type="entry name" value="HATPase_c"/>
    <property type="match status" value="1"/>
</dbReference>
<dbReference type="InterPro" id="IPR036890">
    <property type="entry name" value="HATPase_C_sf"/>
</dbReference>
<feature type="domain" description="Histidine kinase" evidence="7">
    <location>
        <begin position="179"/>
        <end position="401"/>
    </location>
</feature>
<dbReference type="Gene3D" id="3.30.565.10">
    <property type="entry name" value="Histidine kinase-like ATPase, C-terminal domain"/>
    <property type="match status" value="1"/>
</dbReference>
<dbReference type="CDD" id="cd00082">
    <property type="entry name" value="HisKA"/>
    <property type="match status" value="1"/>
</dbReference>
<dbReference type="InterPro" id="IPR004358">
    <property type="entry name" value="Sig_transdc_His_kin-like_C"/>
</dbReference>
<name>A0AAJ0U4P2_9GAMM</name>
<keyword evidence="6" id="KW-0175">Coiled coil</keyword>